<protein>
    <submittedName>
        <fullName evidence="2">DUF3762 domain containing protein</fullName>
    </submittedName>
</protein>
<dbReference type="PANTHER" id="PTHR21052:SF0">
    <property type="entry name" value="ALPHA-KETOGLUTARATE-DEPENDENT DIOXYGENASE ALKB HOMOLOG 7, MITOCHONDRIAL"/>
    <property type="match status" value="1"/>
</dbReference>
<organism evidence="2 3">
    <name type="scientific">Euroglyphus maynei</name>
    <name type="common">Mayne's house dust mite</name>
    <dbReference type="NCBI Taxonomy" id="6958"/>
    <lineage>
        <taxon>Eukaryota</taxon>
        <taxon>Metazoa</taxon>
        <taxon>Ecdysozoa</taxon>
        <taxon>Arthropoda</taxon>
        <taxon>Chelicerata</taxon>
        <taxon>Arachnida</taxon>
        <taxon>Acari</taxon>
        <taxon>Acariformes</taxon>
        <taxon>Sarcoptiformes</taxon>
        <taxon>Astigmata</taxon>
        <taxon>Psoroptidia</taxon>
        <taxon>Analgoidea</taxon>
        <taxon>Pyroglyphidae</taxon>
        <taxon>Pyroglyphinae</taxon>
        <taxon>Euroglyphus</taxon>
    </lineage>
</organism>
<dbReference type="Proteomes" id="UP000194236">
    <property type="component" value="Unassembled WGS sequence"/>
</dbReference>
<dbReference type="InterPro" id="IPR032870">
    <property type="entry name" value="ALKBH7-like"/>
</dbReference>
<dbReference type="InterPro" id="IPR037151">
    <property type="entry name" value="AlkB-like_sf"/>
</dbReference>
<comment type="caution">
    <text evidence="2">The sequence shown here is derived from an EMBL/GenBank/DDBJ whole genome shotgun (WGS) entry which is preliminary data.</text>
</comment>
<dbReference type="GO" id="GO:0005759">
    <property type="term" value="C:mitochondrial matrix"/>
    <property type="evidence" value="ECO:0007669"/>
    <property type="project" value="TreeGrafter"/>
</dbReference>
<dbReference type="PANTHER" id="PTHR21052">
    <property type="entry name" value="SPERMATOGENESIS ASSOCIATED 11-RELATED"/>
    <property type="match status" value="1"/>
</dbReference>
<evidence type="ECO:0000256" key="1">
    <source>
        <dbReference type="ARBA" id="ARBA00001954"/>
    </source>
</evidence>
<dbReference type="OrthoDB" id="28127at2759"/>
<accession>A0A1Y3AQ15</accession>
<gene>
    <name evidence="2" type="ORF">BLA29_011154</name>
</gene>
<dbReference type="EMBL" id="MUJZ01069797">
    <property type="protein sequence ID" value="OTF69566.1"/>
    <property type="molecule type" value="Genomic_DNA"/>
</dbReference>
<comment type="cofactor">
    <cofactor evidence="1">
        <name>Fe(2+)</name>
        <dbReference type="ChEBI" id="CHEBI:29033"/>
    </cofactor>
</comment>
<dbReference type="Gene3D" id="2.60.120.590">
    <property type="entry name" value="Alpha-ketoglutarate-dependent dioxygenase AlkB-like"/>
    <property type="match status" value="1"/>
</dbReference>
<sequence length="96" mass="11807">MFIVPDFIDINEEQSLLDEVEHVFKTRRIRYEQTHWDDAIKNYRETEHLRWRPENQTIIDRIRQLAFEHDDNHIKFVHILEIKADGFIKPHVDSVR</sequence>
<dbReference type="GO" id="GO:0006631">
    <property type="term" value="P:fatty acid metabolic process"/>
    <property type="evidence" value="ECO:0007669"/>
    <property type="project" value="TreeGrafter"/>
</dbReference>
<feature type="non-terminal residue" evidence="2">
    <location>
        <position position="96"/>
    </location>
</feature>
<name>A0A1Y3AQ15_EURMA</name>
<proteinExistence type="predicted"/>
<evidence type="ECO:0000313" key="2">
    <source>
        <dbReference type="EMBL" id="OTF69566.1"/>
    </source>
</evidence>
<evidence type="ECO:0000313" key="3">
    <source>
        <dbReference type="Proteomes" id="UP000194236"/>
    </source>
</evidence>
<dbReference type="GO" id="GO:0006974">
    <property type="term" value="P:DNA damage response"/>
    <property type="evidence" value="ECO:0007669"/>
    <property type="project" value="InterPro"/>
</dbReference>
<dbReference type="AlphaFoldDB" id="A0A1Y3AQ15"/>
<reference evidence="2 3" key="1">
    <citation type="submission" date="2017-03" db="EMBL/GenBank/DDBJ databases">
        <title>Genome Survey of Euroglyphus maynei.</title>
        <authorList>
            <person name="Arlian L.G."/>
            <person name="Morgan M.S."/>
            <person name="Rider S.D."/>
        </authorList>
    </citation>
    <scope>NUCLEOTIDE SEQUENCE [LARGE SCALE GENOMIC DNA]</scope>
    <source>
        <strain evidence="2">Arlian Lab</strain>
        <tissue evidence="2">Whole body</tissue>
    </source>
</reference>
<keyword evidence="3" id="KW-1185">Reference proteome</keyword>